<feature type="coiled-coil region" evidence="12">
    <location>
        <begin position="207"/>
        <end position="239"/>
    </location>
</feature>
<keyword evidence="7" id="KW-0969">Cilium</keyword>
<evidence type="ECO:0000256" key="6">
    <source>
        <dbReference type="ARBA" id="ARBA00023054"/>
    </source>
</evidence>
<dbReference type="PROSITE" id="PS51450">
    <property type="entry name" value="LRR"/>
    <property type="match status" value="4"/>
</dbReference>
<evidence type="ECO:0000256" key="9">
    <source>
        <dbReference type="ARBA" id="ARBA00023273"/>
    </source>
</evidence>
<evidence type="ECO:0000256" key="3">
    <source>
        <dbReference type="ARBA" id="ARBA00022614"/>
    </source>
</evidence>
<comment type="caution">
    <text evidence="13">The sequence shown here is derived from an EMBL/GenBank/DDBJ whole genome shotgun (WGS) entry which is preliminary data.</text>
</comment>
<feature type="coiled-coil region" evidence="12">
    <location>
        <begin position="352"/>
        <end position="394"/>
    </location>
</feature>
<dbReference type="Pfam" id="PF14580">
    <property type="entry name" value="LRR_9"/>
    <property type="match status" value="1"/>
</dbReference>
<dbReference type="PANTHER" id="PTHR45973">
    <property type="entry name" value="PROTEIN PHOSPHATASE 1 REGULATORY SUBUNIT SDS22-RELATED"/>
    <property type="match status" value="1"/>
</dbReference>
<evidence type="ECO:0000256" key="8">
    <source>
        <dbReference type="ARBA" id="ARBA00023212"/>
    </source>
</evidence>
<keyword evidence="5" id="KW-0282">Flagellum</keyword>
<dbReference type="Gene3D" id="3.80.10.10">
    <property type="entry name" value="Ribonuclease Inhibitor"/>
    <property type="match status" value="1"/>
</dbReference>
<keyword evidence="3" id="KW-0433">Leucine-rich repeat</keyword>
<gene>
    <name evidence="13" type="ORF">ACEWY4_002942</name>
</gene>
<reference evidence="13 14" key="1">
    <citation type="submission" date="2024-09" db="EMBL/GenBank/DDBJ databases">
        <title>A chromosome-level genome assembly of Gray's grenadier anchovy, Coilia grayii.</title>
        <authorList>
            <person name="Fu Z."/>
        </authorList>
    </citation>
    <scope>NUCLEOTIDE SEQUENCE [LARGE SCALE GENOMIC DNA]</scope>
    <source>
        <strain evidence="13">G4</strain>
        <tissue evidence="13">Muscle</tissue>
    </source>
</reference>
<protein>
    <recommendedName>
        <fullName evidence="11">Dynein regulatory complex subunit 3</fullName>
    </recommendedName>
</protein>
<dbReference type="AlphaFoldDB" id="A0ABD1KQA2"/>
<evidence type="ECO:0000256" key="10">
    <source>
        <dbReference type="ARBA" id="ARBA00038378"/>
    </source>
</evidence>
<dbReference type="SMART" id="SM00365">
    <property type="entry name" value="LRR_SD22"/>
    <property type="match status" value="4"/>
</dbReference>
<dbReference type="Proteomes" id="UP001591681">
    <property type="component" value="Unassembled WGS sequence"/>
</dbReference>
<keyword evidence="9" id="KW-0966">Cell projection</keyword>
<evidence type="ECO:0000256" key="5">
    <source>
        <dbReference type="ARBA" id="ARBA00022846"/>
    </source>
</evidence>
<evidence type="ECO:0000256" key="1">
    <source>
        <dbReference type="ARBA" id="ARBA00004611"/>
    </source>
</evidence>
<evidence type="ECO:0000256" key="11">
    <source>
        <dbReference type="ARBA" id="ARBA00040950"/>
    </source>
</evidence>
<dbReference type="InterPro" id="IPR050576">
    <property type="entry name" value="Cilia_flagella_integrity"/>
</dbReference>
<keyword evidence="4" id="KW-0677">Repeat</keyword>
<dbReference type="InterPro" id="IPR001611">
    <property type="entry name" value="Leu-rich_rpt"/>
</dbReference>
<accession>A0ABD1KQA2</accession>
<dbReference type="EMBL" id="JBHFQA010000003">
    <property type="protein sequence ID" value="KAL2101181.1"/>
    <property type="molecule type" value="Genomic_DNA"/>
</dbReference>
<dbReference type="PANTHER" id="PTHR45973:SF12">
    <property type="entry name" value="DYNEIN REGULATORY COMPLEX SUBUNIT 3"/>
    <property type="match status" value="1"/>
</dbReference>
<evidence type="ECO:0000256" key="2">
    <source>
        <dbReference type="ARBA" id="ARBA00022490"/>
    </source>
</evidence>
<comment type="similarity">
    <text evidence="10">Belongs to the DRC3 family.</text>
</comment>
<evidence type="ECO:0000256" key="7">
    <source>
        <dbReference type="ARBA" id="ARBA00023069"/>
    </source>
</evidence>
<dbReference type="InterPro" id="IPR032675">
    <property type="entry name" value="LRR_dom_sf"/>
</dbReference>
<proteinExistence type="inferred from homology"/>
<keyword evidence="6 12" id="KW-0175">Coiled coil</keyword>
<keyword evidence="8" id="KW-0206">Cytoskeleton</keyword>
<evidence type="ECO:0000313" key="14">
    <source>
        <dbReference type="Proteomes" id="UP001591681"/>
    </source>
</evidence>
<evidence type="ECO:0000256" key="4">
    <source>
        <dbReference type="ARBA" id="ARBA00022737"/>
    </source>
</evidence>
<keyword evidence="14" id="KW-1185">Reference proteome</keyword>
<name>A0ABD1KQA2_9TELE</name>
<evidence type="ECO:0000256" key="12">
    <source>
        <dbReference type="SAM" id="Coils"/>
    </source>
</evidence>
<sequence>MNKLYDTIEPSVVNEQMLQKAIVEQGPQGPAGRIAQQEGIEYIEVTQLRLHFLNILKIDNLWQFTSLTKLQLDNNIIEKIEGLDSLVNLVWLDLSFNNIEKIEGLDKLVKLQDLSLFNNRISVIKNLDTMLSLEILSIGNNLLSELDSVIYLRRFKDLRTLNLAGNPLCNEENYKIFIAAYLPDLVYLDYRLVDEKTREAAFAKYQYAIEEKKHNEAQEQKAKDEKEKLAKTLQLHKDAFVEYLDGPQLFNSMFADDADAAKLASLPGVPTLLESYLYPAHYSCTQLFEVGLSKHEIRQKEVQTLFTCHREAVTDNQERAAKIVADFETIRRQQKVNEIMNTADNDMVDAMIDQHNDEITHLYEALMTLELQLVDQLEDIIKDFERNITDMSAAFVEHVQGVYPLLCRDLENHHHEKLLEIAVATLERVAKNELEEELPDDLRMLFVDKDTVSNAISASHDTHLLKIDNREDDLITHVHKWLAEMMKTLHANEGSRNRNRISEIINYTDYVREQLEMVLTQEME</sequence>
<evidence type="ECO:0000313" key="13">
    <source>
        <dbReference type="EMBL" id="KAL2101181.1"/>
    </source>
</evidence>
<comment type="subcellular location">
    <subcellularLocation>
        <location evidence="1">Cytoplasm</location>
        <location evidence="1">Cytoskeleton</location>
        <location evidence="1">Flagellum axoneme</location>
    </subcellularLocation>
</comment>
<dbReference type="SUPFAM" id="SSF52075">
    <property type="entry name" value="Outer arm dynein light chain 1"/>
    <property type="match status" value="1"/>
</dbReference>
<organism evidence="13 14">
    <name type="scientific">Coilia grayii</name>
    <name type="common">Gray's grenadier anchovy</name>
    <dbReference type="NCBI Taxonomy" id="363190"/>
    <lineage>
        <taxon>Eukaryota</taxon>
        <taxon>Metazoa</taxon>
        <taxon>Chordata</taxon>
        <taxon>Craniata</taxon>
        <taxon>Vertebrata</taxon>
        <taxon>Euteleostomi</taxon>
        <taxon>Actinopterygii</taxon>
        <taxon>Neopterygii</taxon>
        <taxon>Teleostei</taxon>
        <taxon>Clupei</taxon>
        <taxon>Clupeiformes</taxon>
        <taxon>Clupeoidei</taxon>
        <taxon>Engraulidae</taxon>
        <taxon>Coilinae</taxon>
        <taxon>Coilia</taxon>
    </lineage>
</organism>
<keyword evidence="2" id="KW-0963">Cytoplasm</keyword>